<organism evidence="1 2">
    <name type="scientific">Pseudooceanicola spongiae</name>
    <dbReference type="NCBI Taxonomy" id="2613965"/>
    <lineage>
        <taxon>Bacteria</taxon>
        <taxon>Pseudomonadati</taxon>
        <taxon>Pseudomonadota</taxon>
        <taxon>Alphaproteobacteria</taxon>
        <taxon>Rhodobacterales</taxon>
        <taxon>Paracoccaceae</taxon>
        <taxon>Pseudooceanicola</taxon>
    </lineage>
</organism>
<evidence type="ECO:0000313" key="2">
    <source>
        <dbReference type="Proteomes" id="UP000594118"/>
    </source>
</evidence>
<protein>
    <submittedName>
        <fullName evidence="1">Phage virion morphogenesis protein</fullName>
    </submittedName>
</protein>
<sequence length="189" mass="20609">MAGIITFDTELRDGAARLALQDMLDQMDNKRPFYASVGERLLSSTKDRFRQQNAPDGTPWAPLSPRTIKARESAGLTPISILRARGYLAGSINYIATSDEVSVGSGVAYAAIHQLGGTINKPARQAKIYRMKDDNGQVGRRFVKKGDANHVTDVTIPAHKINIPARPYLGLTAADEEGILEDAQDWLMG</sequence>
<dbReference type="Proteomes" id="UP000594118">
    <property type="component" value="Chromosome"/>
</dbReference>
<gene>
    <name evidence="1" type="ORF">F3W81_06075</name>
</gene>
<evidence type="ECO:0000313" key="1">
    <source>
        <dbReference type="EMBL" id="QOL80416.1"/>
    </source>
</evidence>
<dbReference type="Pfam" id="PF05069">
    <property type="entry name" value="Phage_tail_S"/>
    <property type="match status" value="1"/>
</dbReference>
<dbReference type="InterPro" id="IPR006522">
    <property type="entry name" value="Phage_virion_morphogenesis"/>
</dbReference>
<proteinExistence type="predicted"/>
<dbReference type="KEGG" id="pshq:F3W81_06075"/>
<dbReference type="AlphaFoldDB" id="A0A7L9WM09"/>
<accession>A0A7L9WM09</accession>
<dbReference type="NCBIfam" id="TIGR01635">
    <property type="entry name" value="tail_comp_S"/>
    <property type="match status" value="1"/>
</dbReference>
<dbReference type="EMBL" id="CP045201">
    <property type="protein sequence ID" value="QOL80416.1"/>
    <property type="molecule type" value="Genomic_DNA"/>
</dbReference>
<name>A0A7L9WM09_9RHOB</name>
<dbReference type="RefSeq" id="WP_193082737.1">
    <property type="nucleotide sequence ID" value="NZ_CP045201.1"/>
</dbReference>
<reference evidence="1 2" key="1">
    <citation type="submission" date="2019-10" db="EMBL/GenBank/DDBJ databases">
        <title>Pseudopuniceibacterium sp. HQ09 islated from Antarctica.</title>
        <authorList>
            <person name="Liao L."/>
            <person name="Su S."/>
            <person name="Chen B."/>
            <person name="Yu Y."/>
        </authorList>
    </citation>
    <scope>NUCLEOTIDE SEQUENCE [LARGE SCALE GENOMIC DNA]</scope>
    <source>
        <strain evidence="1 2">HQ09</strain>
    </source>
</reference>
<keyword evidence="2" id="KW-1185">Reference proteome</keyword>